<protein>
    <recommendedName>
        <fullName evidence="4">Ribonuclease G</fullName>
    </recommendedName>
</protein>
<evidence type="ECO:0000256" key="5">
    <source>
        <dbReference type="ARBA" id="ARBA00022490"/>
    </source>
</evidence>
<evidence type="ECO:0000259" key="17">
    <source>
        <dbReference type="PROSITE" id="PS50926"/>
    </source>
</evidence>
<dbReference type="GO" id="GO:0005737">
    <property type="term" value="C:cytoplasm"/>
    <property type="evidence" value="ECO:0007669"/>
    <property type="project" value="UniProtKB-SubCell"/>
</dbReference>
<evidence type="ECO:0000256" key="8">
    <source>
        <dbReference type="ARBA" id="ARBA00022694"/>
    </source>
</evidence>
<dbReference type="Pfam" id="PF20833">
    <property type="entry name" value="RNase_E_G_Thio"/>
    <property type="match status" value="1"/>
</dbReference>
<evidence type="ECO:0000256" key="6">
    <source>
        <dbReference type="ARBA" id="ARBA00022552"/>
    </source>
</evidence>
<dbReference type="SMART" id="SM00316">
    <property type="entry name" value="S1"/>
    <property type="match status" value="1"/>
</dbReference>
<dbReference type="GO" id="GO:0004540">
    <property type="term" value="F:RNA nuclease activity"/>
    <property type="evidence" value="ECO:0007669"/>
    <property type="project" value="InterPro"/>
</dbReference>
<keyword evidence="10" id="KW-0479">Metal-binding</keyword>
<comment type="caution">
    <text evidence="18">The sequence shown here is derived from an EMBL/GenBank/DDBJ whole genome shotgun (WGS) entry which is preliminary data.</text>
</comment>
<keyword evidence="7" id="KW-0820">tRNA-binding</keyword>
<keyword evidence="15" id="KW-0694">RNA-binding</keyword>
<dbReference type="PROSITE" id="PS50926">
    <property type="entry name" value="TRAM"/>
    <property type="match status" value="1"/>
</dbReference>
<keyword evidence="12" id="KW-0255">Endonuclease</keyword>
<dbReference type="GO" id="GO:0006364">
    <property type="term" value="P:rRNA processing"/>
    <property type="evidence" value="ECO:0007669"/>
    <property type="project" value="UniProtKB-KW"/>
</dbReference>
<dbReference type="STRING" id="926561.GCA_000379025_00631"/>
<dbReference type="GO" id="GO:0008033">
    <property type="term" value="P:tRNA processing"/>
    <property type="evidence" value="ECO:0007669"/>
    <property type="project" value="UniProtKB-KW"/>
</dbReference>
<sequence length="556" mass="62963">MNKEIVVNSRGLESRIAILENRSLVEIIYERDFNQHLVGNIYKGRVENVLPGMQAAFVDVGLEKNVFIHAKDLVSIVEKDNFRIEEVLNPGQELMVQITKEALGTKGPRGTCKLNLAGRYLVLLNSKGHIGVSRRIDDGEERGRLRKIAKSILPEDKGVIVRTVAAYKSEDDLERDLSFLLNLWKQIEEESKLHNAPCLVYKDLDSLKQVIRDKFTPKVDKLIIDTKDKYHQAVKLIENISPKLNTRVYYYSHPKPIFDYYNIEEEIKGLLERKVALNCGGYIIIDNTEALTAIDVNTGSYVGRSDLESTVVKTNLEAAREIAKQLRLRDIGGIIIVDFIDMNLNKDQELVLEVLRKELSKDKTKTNILGLTKLGLVEITRKNERERVGDFLQQECPYCQGRGNILSEESIFLDTVRKIKEVLWKKNVEALLLEAHPSIAARLIGSSGKSLKNLEEELNKSIYIKGNKSLHLEEVNFLKMGSKEKIKKMAIPLVEGEKLVLEVEERHINNSADGIARLDGYIIDLLDAGSLVGEKVKVEIIEVNKTYAQGKVIEVI</sequence>
<keyword evidence="5" id="KW-0963">Cytoplasm</keyword>
<keyword evidence="19" id="KW-1185">Reference proteome</keyword>
<evidence type="ECO:0000256" key="10">
    <source>
        <dbReference type="ARBA" id="ARBA00022723"/>
    </source>
</evidence>
<dbReference type="GO" id="GO:0000049">
    <property type="term" value="F:tRNA binding"/>
    <property type="evidence" value="ECO:0007669"/>
    <property type="project" value="UniProtKB-KW"/>
</dbReference>
<dbReference type="InterPro" id="IPR003029">
    <property type="entry name" value="S1_domain"/>
</dbReference>
<dbReference type="InterPro" id="IPR019307">
    <property type="entry name" value="RNA-bd_AU-1/RNase_E/G"/>
</dbReference>
<evidence type="ECO:0000256" key="11">
    <source>
        <dbReference type="ARBA" id="ARBA00022730"/>
    </source>
</evidence>
<dbReference type="GO" id="GO:0016787">
    <property type="term" value="F:hydrolase activity"/>
    <property type="evidence" value="ECO:0007669"/>
    <property type="project" value="UniProtKB-KW"/>
</dbReference>
<keyword evidence="9" id="KW-0540">Nuclease</keyword>
<dbReference type="SUPFAM" id="SSF50249">
    <property type="entry name" value="Nucleic acid-binding proteins"/>
    <property type="match status" value="2"/>
</dbReference>
<dbReference type="AlphaFoldDB" id="A0A4R8GSQ0"/>
<dbReference type="Pfam" id="PF10150">
    <property type="entry name" value="RNase_E_G"/>
    <property type="match status" value="1"/>
</dbReference>
<gene>
    <name evidence="18" type="ORF">C7959_12217</name>
</gene>
<organism evidence="18 19">
    <name type="scientific">Orenia marismortui</name>
    <dbReference type="NCBI Taxonomy" id="46469"/>
    <lineage>
        <taxon>Bacteria</taxon>
        <taxon>Bacillati</taxon>
        <taxon>Bacillota</taxon>
        <taxon>Clostridia</taxon>
        <taxon>Halanaerobiales</taxon>
        <taxon>Halobacteroidaceae</taxon>
        <taxon>Orenia</taxon>
    </lineage>
</organism>
<dbReference type="Pfam" id="PF01938">
    <property type="entry name" value="TRAM"/>
    <property type="match status" value="1"/>
</dbReference>
<dbReference type="Pfam" id="PF00575">
    <property type="entry name" value="S1"/>
    <property type="match status" value="1"/>
</dbReference>
<comment type="similarity">
    <text evidence="3">Belongs to the RNase E/G family. RNase G subfamily.</text>
</comment>
<keyword evidence="6" id="KW-0698">rRNA processing</keyword>
<comment type="cofactor">
    <cofactor evidence="1">
        <name>Mg(2+)</name>
        <dbReference type="ChEBI" id="CHEBI:18420"/>
    </cofactor>
</comment>
<evidence type="ECO:0000259" key="16">
    <source>
        <dbReference type="PROSITE" id="PS50126"/>
    </source>
</evidence>
<dbReference type="InterPro" id="IPR048583">
    <property type="entry name" value="RNase_E_G_thioredoxin-like"/>
</dbReference>
<keyword evidence="8" id="KW-0819">tRNA processing</keyword>
<dbReference type="GO" id="GO:0046872">
    <property type="term" value="F:metal ion binding"/>
    <property type="evidence" value="ECO:0007669"/>
    <property type="project" value="UniProtKB-KW"/>
</dbReference>
<evidence type="ECO:0000256" key="12">
    <source>
        <dbReference type="ARBA" id="ARBA00022759"/>
    </source>
</evidence>
<reference evidence="18 19" key="1">
    <citation type="submission" date="2019-03" db="EMBL/GenBank/DDBJ databases">
        <title>Subsurface microbial communities from deep shales in Ohio and West Virginia, USA.</title>
        <authorList>
            <person name="Wrighton K."/>
        </authorList>
    </citation>
    <scope>NUCLEOTIDE SEQUENCE [LARGE SCALE GENOMIC DNA]</scope>
    <source>
        <strain evidence="18 19">MSL 6dP</strain>
    </source>
</reference>
<keyword evidence="13" id="KW-0378">Hydrolase</keyword>
<dbReference type="Proteomes" id="UP000295832">
    <property type="component" value="Unassembled WGS sequence"/>
</dbReference>
<dbReference type="EMBL" id="SOEG01000022">
    <property type="protein sequence ID" value="TDX49003.1"/>
    <property type="molecule type" value="Genomic_DNA"/>
</dbReference>
<dbReference type="Gene3D" id="3.40.1260.20">
    <property type="entry name" value="Ribonuclease E, catalytic domain"/>
    <property type="match status" value="1"/>
</dbReference>
<proteinExistence type="inferred from homology"/>
<accession>A0A4R8GSQ0</accession>
<evidence type="ECO:0000256" key="15">
    <source>
        <dbReference type="ARBA" id="ARBA00022884"/>
    </source>
</evidence>
<dbReference type="NCBIfam" id="TIGR00757">
    <property type="entry name" value="RNaseEG"/>
    <property type="match status" value="1"/>
</dbReference>
<dbReference type="PANTHER" id="PTHR30001">
    <property type="entry name" value="RIBONUCLEASE"/>
    <property type="match status" value="1"/>
</dbReference>
<dbReference type="PROSITE" id="PS50126">
    <property type="entry name" value="S1"/>
    <property type="match status" value="1"/>
</dbReference>
<evidence type="ECO:0000256" key="1">
    <source>
        <dbReference type="ARBA" id="ARBA00001946"/>
    </source>
</evidence>
<evidence type="ECO:0000256" key="9">
    <source>
        <dbReference type="ARBA" id="ARBA00022722"/>
    </source>
</evidence>
<feature type="domain" description="TRAM" evidence="17">
    <location>
        <begin position="492"/>
        <end position="554"/>
    </location>
</feature>
<name>A0A4R8GSQ0_9FIRM</name>
<dbReference type="CDD" id="cd04453">
    <property type="entry name" value="S1_RNase_E"/>
    <property type="match status" value="1"/>
</dbReference>
<evidence type="ECO:0000256" key="2">
    <source>
        <dbReference type="ARBA" id="ARBA00004496"/>
    </source>
</evidence>
<evidence type="ECO:0000256" key="4">
    <source>
        <dbReference type="ARBA" id="ARBA00017719"/>
    </source>
</evidence>
<dbReference type="Gene3D" id="2.40.50.140">
    <property type="entry name" value="Nucleic acid-binding proteins"/>
    <property type="match status" value="2"/>
</dbReference>
<comment type="subcellular location">
    <subcellularLocation>
        <location evidence="2">Cytoplasm</location>
    </subcellularLocation>
</comment>
<evidence type="ECO:0000256" key="7">
    <source>
        <dbReference type="ARBA" id="ARBA00022555"/>
    </source>
</evidence>
<dbReference type="InterPro" id="IPR012340">
    <property type="entry name" value="NA-bd_OB-fold"/>
</dbReference>
<feature type="domain" description="S1 motif" evidence="16">
    <location>
        <begin position="39"/>
        <end position="119"/>
    </location>
</feature>
<evidence type="ECO:0000313" key="18">
    <source>
        <dbReference type="EMBL" id="TDX49003.1"/>
    </source>
</evidence>
<evidence type="ECO:0000256" key="3">
    <source>
        <dbReference type="ARBA" id="ARBA00005663"/>
    </source>
</evidence>
<dbReference type="GO" id="GO:0019843">
    <property type="term" value="F:rRNA binding"/>
    <property type="evidence" value="ECO:0007669"/>
    <property type="project" value="UniProtKB-KW"/>
</dbReference>
<dbReference type="InterPro" id="IPR004659">
    <property type="entry name" value="RNase_E/G"/>
</dbReference>
<evidence type="ECO:0000256" key="13">
    <source>
        <dbReference type="ARBA" id="ARBA00022801"/>
    </source>
</evidence>
<keyword evidence="11" id="KW-0699">rRNA-binding</keyword>
<dbReference type="InterPro" id="IPR002792">
    <property type="entry name" value="TRAM_dom"/>
</dbReference>
<dbReference type="RefSeq" id="WP_134117632.1">
    <property type="nucleotide sequence ID" value="NZ_SOEG01000022.1"/>
</dbReference>
<evidence type="ECO:0000256" key="14">
    <source>
        <dbReference type="ARBA" id="ARBA00022842"/>
    </source>
</evidence>
<evidence type="ECO:0000313" key="19">
    <source>
        <dbReference type="Proteomes" id="UP000295832"/>
    </source>
</evidence>
<keyword evidence="14" id="KW-0460">Magnesium</keyword>
<dbReference type="PANTHER" id="PTHR30001:SF0">
    <property type="entry name" value="RIBONUCLEASE G"/>
    <property type="match status" value="1"/>
</dbReference>
<dbReference type="GO" id="GO:0004519">
    <property type="term" value="F:endonuclease activity"/>
    <property type="evidence" value="ECO:0007669"/>
    <property type="project" value="UniProtKB-KW"/>
</dbReference>